<dbReference type="Proteomes" id="UP000824072">
    <property type="component" value="Unassembled WGS sequence"/>
</dbReference>
<evidence type="ECO:0000256" key="2">
    <source>
        <dbReference type="PIRSR" id="PIRSR014972-2"/>
    </source>
</evidence>
<dbReference type="Gene3D" id="3.10.129.10">
    <property type="entry name" value="Hotdog Thioesterase"/>
    <property type="match status" value="1"/>
</dbReference>
<dbReference type="PIRSF" id="PIRSF014972">
    <property type="entry name" value="FlK"/>
    <property type="match status" value="1"/>
</dbReference>
<feature type="domain" description="Fluoroacetyl-CoA-specific thioesterase-like" evidence="3">
    <location>
        <begin position="26"/>
        <end position="128"/>
    </location>
</feature>
<reference evidence="4" key="2">
    <citation type="journal article" date="2021" name="PeerJ">
        <title>Extensive microbial diversity within the chicken gut microbiome revealed by metagenomics and culture.</title>
        <authorList>
            <person name="Gilroy R."/>
            <person name="Ravi A."/>
            <person name="Getino M."/>
            <person name="Pursley I."/>
            <person name="Horton D.L."/>
            <person name="Alikhan N.F."/>
            <person name="Baker D."/>
            <person name="Gharbi K."/>
            <person name="Hall N."/>
            <person name="Watson M."/>
            <person name="Adriaenssens E.M."/>
            <person name="Foster-Nyarko E."/>
            <person name="Jarju S."/>
            <person name="Secka A."/>
            <person name="Antonio M."/>
            <person name="Oren A."/>
            <person name="Chaudhuri R.R."/>
            <person name="La Ragione R."/>
            <person name="Hildebrand F."/>
            <person name="Pallen M.J."/>
        </authorList>
    </citation>
    <scope>NUCLEOTIDE SEQUENCE</scope>
    <source>
        <strain evidence="4">ChiHcec3-11533</strain>
    </source>
</reference>
<accession>A0A9D1IBT2</accession>
<sequence length="141" mass="15125">MRYTLSRIHSGQEEIFLRTGTAQSMVTLQNTARAMGSGSLEVFATPALVALMESAACNALEGTLEEGVTTVGVEIRVEHLAATPVGMEVRAAATLVSQEGRAYAFSIEAFDEAGLIGKAEHRRVAVKAERFQQKAEAKKNN</sequence>
<dbReference type="InterPro" id="IPR025540">
    <property type="entry name" value="FlK"/>
</dbReference>
<proteinExistence type="predicted"/>
<protein>
    <submittedName>
        <fullName evidence="4">Thioesterase family protein</fullName>
    </submittedName>
</protein>
<evidence type="ECO:0000256" key="1">
    <source>
        <dbReference type="PIRSR" id="PIRSR014972-1"/>
    </source>
</evidence>
<gene>
    <name evidence="4" type="ORF">IAB02_06070</name>
</gene>
<evidence type="ECO:0000259" key="3">
    <source>
        <dbReference type="Pfam" id="PF22636"/>
    </source>
</evidence>
<feature type="active site" evidence="1">
    <location>
        <position position="53"/>
    </location>
</feature>
<feature type="active site" evidence="1">
    <location>
        <position position="45"/>
    </location>
</feature>
<dbReference type="EMBL" id="DVMU01000135">
    <property type="protein sequence ID" value="HIU34113.1"/>
    <property type="molecule type" value="Genomic_DNA"/>
</dbReference>
<evidence type="ECO:0000313" key="5">
    <source>
        <dbReference type="Proteomes" id="UP000824072"/>
    </source>
</evidence>
<dbReference type="Pfam" id="PF22636">
    <property type="entry name" value="FlK"/>
    <property type="match status" value="1"/>
</dbReference>
<comment type="caution">
    <text evidence="4">The sequence shown here is derived from an EMBL/GenBank/DDBJ whole genome shotgun (WGS) entry which is preliminary data.</text>
</comment>
<feature type="binding site" evidence="2">
    <location>
        <position position="72"/>
    </location>
    <ligand>
        <name>CoA</name>
        <dbReference type="ChEBI" id="CHEBI:57287"/>
    </ligand>
</feature>
<feature type="binding site" evidence="2">
    <location>
        <position position="123"/>
    </location>
    <ligand>
        <name>substrate</name>
    </ligand>
</feature>
<dbReference type="InterPro" id="IPR029069">
    <property type="entry name" value="HotDog_dom_sf"/>
</dbReference>
<dbReference type="PANTHER" id="PTHR36934:SF1">
    <property type="entry name" value="THIOESTERASE DOMAIN-CONTAINING PROTEIN"/>
    <property type="match status" value="1"/>
</dbReference>
<evidence type="ECO:0000313" key="4">
    <source>
        <dbReference type="EMBL" id="HIU34113.1"/>
    </source>
</evidence>
<dbReference type="SUPFAM" id="SSF54637">
    <property type="entry name" value="Thioesterase/thiol ester dehydrase-isomerase"/>
    <property type="match status" value="1"/>
</dbReference>
<feature type="active site" evidence="1">
    <location>
        <position position="79"/>
    </location>
</feature>
<feature type="binding site" evidence="2">
    <location>
        <position position="72"/>
    </location>
    <ligand>
        <name>substrate</name>
    </ligand>
</feature>
<dbReference type="PANTHER" id="PTHR36934">
    <property type="entry name" value="BLR0278 PROTEIN"/>
    <property type="match status" value="1"/>
</dbReference>
<reference evidence="4" key="1">
    <citation type="submission" date="2020-10" db="EMBL/GenBank/DDBJ databases">
        <authorList>
            <person name="Gilroy R."/>
        </authorList>
    </citation>
    <scope>NUCLEOTIDE SEQUENCE</scope>
    <source>
        <strain evidence="4">ChiHcec3-11533</strain>
    </source>
</reference>
<dbReference type="InterPro" id="IPR054485">
    <property type="entry name" value="FlK-like_dom"/>
</dbReference>
<dbReference type="AlphaFoldDB" id="A0A9D1IBT2"/>
<name>A0A9D1IBT2_9FIRM</name>
<organism evidence="4 5">
    <name type="scientific">Candidatus Pullichristensenella excrementigallinarum</name>
    <dbReference type="NCBI Taxonomy" id="2840907"/>
    <lineage>
        <taxon>Bacteria</taxon>
        <taxon>Bacillati</taxon>
        <taxon>Bacillota</taxon>
        <taxon>Clostridia</taxon>
        <taxon>Candidatus Pullichristensenella</taxon>
    </lineage>
</organism>